<feature type="transmembrane region" description="Helical" evidence="1">
    <location>
        <begin position="296"/>
        <end position="315"/>
    </location>
</feature>
<evidence type="ECO:0000313" key="3">
    <source>
        <dbReference type="Proteomes" id="UP000652198"/>
    </source>
</evidence>
<feature type="transmembrane region" description="Helical" evidence="1">
    <location>
        <begin position="321"/>
        <end position="341"/>
    </location>
</feature>
<dbReference type="RefSeq" id="WP_172315867.1">
    <property type="nucleotide sequence ID" value="NZ_WOEY01000122.1"/>
</dbReference>
<feature type="transmembrane region" description="Helical" evidence="1">
    <location>
        <begin position="20"/>
        <end position="39"/>
    </location>
</feature>
<dbReference type="EMBL" id="WOEY01000122">
    <property type="protein sequence ID" value="NPT45584.1"/>
    <property type="molecule type" value="Genomic_DNA"/>
</dbReference>
<accession>A0ABX2BY58</accession>
<organism evidence="2 3">
    <name type="scientific">Paraburkholderia solitsugae</name>
    <dbReference type="NCBI Taxonomy" id="2675748"/>
    <lineage>
        <taxon>Bacteria</taxon>
        <taxon>Pseudomonadati</taxon>
        <taxon>Pseudomonadota</taxon>
        <taxon>Betaproteobacteria</taxon>
        <taxon>Burkholderiales</taxon>
        <taxon>Burkholderiaceae</taxon>
        <taxon>Paraburkholderia</taxon>
    </lineage>
</organism>
<protein>
    <submittedName>
        <fullName evidence="2">Uncharacterized protein</fullName>
    </submittedName>
</protein>
<proteinExistence type="predicted"/>
<comment type="caution">
    <text evidence="2">The sequence shown here is derived from an EMBL/GenBank/DDBJ whole genome shotgun (WGS) entry which is preliminary data.</text>
</comment>
<evidence type="ECO:0000256" key="1">
    <source>
        <dbReference type="SAM" id="Phobius"/>
    </source>
</evidence>
<keyword evidence="1" id="KW-1133">Transmembrane helix</keyword>
<feature type="transmembrane region" description="Helical" evidence="1">
    <location>
        <begin position="99"/>
        <end position="117"/>
    </location>
</feature>
<feature type="transmembrane region" description="Helical" evidence="1">
    <location>
        <begin position="144"/>
        <end position="162"/>
    </location>
</feature>
<evidence type="ECO:0000313" key="2">
    <source>
        <dbReference type="EMBL" id="NPT45584.1"/>
    </source>
</evidence>
<dbReference type="Proteomes" id="UP000652198">
    <property type="component" value="Unassembled WGS sequence"/>
</dbReference>
<name>A0ABX2BY58_9BURK</name>
<feature type="transmembrane region" description="Helical" evidence="1">
    <location>
        <begin position="245"/>
        <end position="265"/>
    </location>
</feature>
<sequence length="521" mass="59136">MEILDQSRPRAWPSDMTRRLFRALFFVTIIAGGVLFWLAPHPPMDDLPQHAAQVAALHDLLLGQSPWDQLLRINLFTPYVLAYGLATALSFLMPVGAALKLVLTLSFYGFVATYVALRRRFHADERLDWLCVPGFFGFAYEYGFFSYLVATPIGMGFLLIALDYAEQPSWRRGAVLLLADIGVFFSHGLLFVFVNAIGGTFLLVRNHGDWRRIVWSVWPYVALAALCGVYALSHHDVDLAPMYPYRVLWSMNPLIRFLCAIAYPWGITPNVWMLAVTMLMFAAPFCMGARWSRNGMAFVPLAVFVLGWFCIPAFAMNTNFLFHRFALFLLPFYALNFSSAERDDEMRGDDRRLGVWTQIALVAVCATFLGAQGMRAMRFADESADFDTIAAEVEPAQRALNITFNLNSPAANNPVVYDNFALWYQADHHGLVDFNAAWFPPQIVRYRLDRLPAVGPADVAPQPLSATFDWYRHQGWMYRYFFVRHTSPIPVGFFANPDCPVVLVKTVGTWSVYERQSCRRG</sequence>
<keyword evidence="1" id="KW-0812">Transmembrane</keyword>
<feature type="transmembrane region" description="Helical" evidence="1">
    <location>
        <begin position="353"/>
        <end position="371"/>
    </location>
</feature>
<reference evidence="2 3" key="1">
    <citation type="submission" date="2019-11" db="EMBL/GenBank/DDBJ databases">
        <title>Metabolism of dissolved organic matter in forest soils.</title>
        <authorList>
            <person name="Cyle K.T."/>
            <person name="Wilhelm R.C."/>
            <person name="Martinez C.E."/>
        </authorList>
    </citation>
    <scope>NUCLEOTIDE SEQUENCE [LARGE SCALE GENOMIC DNA]</scope>
    <source>
        <strain evidence="2 3">1N</strain>
    </source>
</reference>
<gene>
    <name evidence="2" type="ORF">GNZ12_30540</name>
</gene>
<keyword evidence="3" id="KW-1185">Reference proteome</keyword>
<feature type="transmembrane region" description="Helical" evidence="1">
    <location>
        <begin position="213"/>
        <end position="233"/>
    </location>
</feature>
<keyword evidence="1" id="KW-0472">Membrane</keyword>